<dbReference type="EMBL" id="PEMW01000453">
    <property type="protein sequence ID" value="RTI48749.1"/>
    <property type="molecule type" value="Genomic_DNA"/>
</dbReference>
<evidence type="ECO:0000313" key="13">
    <source>
        <dbReference type="Proteomes" id="UP000287155"/>
    </source>
</evidence>
<feature type="transmembrane region" description="Helical" evidence="1">
    <location>
        <begin position="67"/>
        <end position="85"/>
    </location>
</feature>
<accession>A0A0N0IQN9</accession>
<reference evidence="12 13" key="2">
    <citation type="journal article" date="2019" name="Extremophiles">
        <title>Biogeography of thermophiles and predominance of Thermus scotoductus in domestic water heaters.</title>
        <authorList>
            <person name="Wilpiszeski R.L."/>
            <person name="Zhang Z."/>
            <person name="House C.H."/>
        </authorList>
    </citation>
    <scope>NUCLEOTIDE SEQUENCE [LARGE SCALE GENOMIC DNA]</scope>
    <source>
        <strain evidence="8 18">10_S10</strain>
        <strain evidence="9 13">14_S14</strain>
        <strain evidence="10 16">1_S1</strain>
        <strain evidence="7 17">24_S24</strain>
        <strain evidence="6 14">25_S25</strain>
        <strain evidence="5 12">27_S27</strain>
        <strain evidence="4 15">28_S28</strain>
    </source>
</reference>
<evidence type="ECO:0000313" key="14">
    <source>
        <dbReference type="Proteomes" id="UP000287306"/>
    </source>
</evidence>
<proteinExistence type="predicted"/>
<dbReference type="Proteomes" id="UP000288051">
    <property type="component" value="Unassembled WGS sequence"/>
</dbReference>
<feature type="domain" description="EamA" evidence="2">
    <location>
        <begin position="147"/>
        <end position="281"/>
    </location>
</feature>
<evidence type="ECO:0000313" key="17">
    <source>
        <dbReference type="Proteomes" id="UP000288051"/>
    </source>
</evidence>
<evidence type="ECO:0000313" key="9">
    <source>
        <dbReference type="EMBL" id="RTI16960.1"/>
    </source>
</evidence>
<dbReference type="Proteomes" id="UP000053099">
    <property type="component" value="Unassembled WGS sequence"/>
</dbReference>
<dbReference type="EMBL" id="LJJR01000017">
    <property type="protein sequence ID" value="KPD30703.1"/>
    <property type="molecule type" value="Genomic_DNA"/>
</dbReference>
<dbReference type="Proteomes" id="UP000287439">
    <property type="component" value="Unassembled WGS sequence"/>
</dbReference>
<dbReference type="AlphaFoldDB" id="A0A0N0IQN9"/>
<feature type="transmembrane region" description="Helical" evidence="1">
    <location>
        <begin position="37"/>
        <end position="55"/>
    </location>
</feature>
<dbReference type="Pfam" id="PF00892">
    <property type="entry name" value="EamA"/>
    <property type="match status" value="2"/>
</dbReference>
<evidence type="ECO:0000313" key="8">
    <source>
        <dbReference type="EMBL" id="RTI13781.1"/>
    </source>
</evidence>
<dbReference type="PANTHER" id="PTHR12715">
    <property type="entry name" value="TRANSPORTER, DRUG/METABOLITE EXPORTER FAMILY"/>
    <property type="match status" value="1"/>
</dbReference>
<organism evidence="3 11">
    <name type="scientific">Thermus scotoductus</name>
    <dbReference type="NCBI Taxonomy" id="37636"/>
    <lineage>
        <taxon>Bacteria</taxon>
        <taxon>Thermotogati</taxon>
        <taxon>Deinococcota</taxon>
        <taxon>Deinococci</taxon>
        <taxon>Thermales</taxon>
        <taxon>Thermaceae</taxon>
        <taxon>Thermus</taxon>
    </lineage>
</organism>
<dbReference type="EMBL" id="PELY01000021">
    <property type="protein sequence ID" value="RTH28484.1"/>
    <property type="molecule type" value="Genomic_DNA"/>
</dbReference>
<keyword evidence="1" id="KW-1133">Transmembrane helix</keyword>
<feature type="transmembrane region" description="Helical" evidence="1">
    <location>
        <begin position="144"/>
        <end position="165"/>
    </location>
</feature>
<gene>
    <name evidence="3" type="ORF">AN926_06945</name>
    <name evidence="10" type="ORF">CSW14_12280</name>
    <name evidence="8" type="ORF">CSW23_12915</name>
    <name evidence="9" type="ORF">CSW27_02805</name>
    <name evidence="7" type="ORF">CSW37_11390</name>
    <name evidence="6" type="ORF">CSW38_00925</name>
    <name evidence="5" type="ORF">CSW40_13800</name>
    <name evidence="4" type="ORF">CSW41_11310</name>
</gene>
<reference evidence="3 11" key="1">
    <citation type="submission" date="2015-09" db="EMBL/GenBank/DDBJ databases">
        <title>Draft genome sequence of Thermus scotoductus strain K1 isolated from a geothermal spring in Nagorno-Karabakh, Armenia.</title>
        <authorList>
            <person name="Saghatelyan A."/>
            <person name="Poghosyan L."/>
            <person name="Panosyan H."/>
            <person name="Birkeland N.-K."/>
        </authorList>
    </citation>
    <scope>NUCLEOTIDE SEQUENCE [LARGE SCALE GENOMIC DNA]</scope>
    <source>
        <strain evidence="3 11">K1</strain>
    </source>
</reference>
<dbReference type="EMBL" id="PELW01000407">
    <property type="protein sequence ID" value="RTH21121.1"/>
    <property type="molecule type" value="Genomic_DNA"/>
</dbReference>
<dbReference type="GO" id="GO:0016020">
    <property type="term" value="C:membrane"/>
    <property type="evidence" value="ECO:0007669"/>
    <property type="project" value="InterPro"/>
</dbReference>
<evidence type="ECO:0000313" key="15">
    <source>
        <dbReference type="Proteomes" id="UP000287439"/>
    </source>
</evidence>
<evidence type="ECO:0000259" key="2">
    <source>
        <dbReference type="Pfam" id="PF00892"/>
    </source>
</evidence>
<feature type="domain" description="EamA" evidence="2">
    <location>
        <begin position="5"/>
        <end position="136"/>
    </location>
</feature>
<feature type="transmembrane region" description="Helical" evidence="1">
    <location>
        <begin position="91"/>
        <end position="113"/>
    </location>
</feature>
<feature type="transmembrane region" description="Helical" evidence="1">
    <location>
        <begin position="209"/>
        <end position="230"/>
    </location>
</feature>
<evidence type="ECO:0000313" key="10">
    <source>
        <dbReference type="EMBL" id="RTI48749.1"/>
    </source>
</evidence>
<evidence type="ECO:0000313" key="16">
    <source>
        <dbReference type="Proteomes" id="UP000287467"/>
    </source>
</evidence>
<keyword evidence="1" id="KW-0472">Membrane</keyword>
<evidence type="ECO:0000313" key="7">
    <source>
        <dbReference type="EMBL" id="RTH32624.1"/>
    </source>
</evidence>
<protein>
    <submittedName>
        <fullName evidence="4">EamA/RhaT family transporter</fullName>
    </submittedName>
</protein>
<feature type="transmembrane region" description="Helical" evidence="1">
    <location>
        <begin position="120"/>
        <end position="138"/>
    </location>
</feature>
<dbReference type="EMBL" id="PEMJ01000059">
    <property type="protein sequence ID" value="RTI16960.1"/>
    <property type="molecule type" value="Genomic_DNA"/>
</dbReference>
<evidence type="ECO:0000313" key="4">
    <source>
        <dbReference type="EMBL" id="RTH14966.1"/>
    </source>
</evidence>
<sequence length="286" mass="30512">MEPKALAAAFLTILFWASAFAGIRAGLEGLSPGHLVLLRFLVASALLLLYARFQGLRPPRREDLPRLFLLGFLGITVYHTALVYGELTVSAGAASLLIATGPVFTALLSYFLLGERLKPMGLLGFALAFMGSLFIAFGEGGGVSLSPGAFLILLSALSTSLYFVWQKPLFARYGSREMTVYTMVLGTLPLFVFFPGLGEALLAAPRPALLSTLYLGIFPGALAYLTWTYALSRTPASRLSSFLYLSPVLAILVAYLWLGEVPSPLSLVGGTLALAGVLLVNLKGVK</sequence>
<dbReference type="PATRIC" id="fig|37636.3.peg.455"/>
<feature type="transmembrane region" description="Helical" evidence="1">
    <location>
        <begin position="177"/>
        <end position="197"/>
    </location>
</feature>
<evidence type="ECO:0000313" key="11">
    <source>
        <dbReference type="Proteomes" id="UP000053099"/>
    </source>
</evidence>
<dbReference type="Proteomes" id="UP000286712">
    <property type="component" value="Unassembled WGS sequence"/>
</dbReference>
<dbReference type="SUPFAM" id="SSF103481">
    <property type="entry name" value="Multidrug resistance efflux transporter EmrE"/>
    <property type="match status" value="2"/>
</dbReference>
<feature type="transmembrane region" description="Helical" evidence="1">
    <location>
        <begin position="264"/>
        <end position="282"/>
    </location>
</feature>
<feature type="transmembrane region" description="Helical" evidence="1">
    <location>
        <begin position="242"/>
        <end position="258"/>
    </location>
</feature>
<dbReference type="EMBL" id="PEMN01000386">
    <property type="protein sequence ID" value="RTI13781.1"/>
    <property type="molecule type" value="Genomic_DNA"/>
</dbReference>
<dbReference type="Gene3D" id="1.10.3730.20">
    <property type="match status" value="1"/>
</dbReference>
<keyword evidence="1" id="KW-0812">Transmembrane</keyword>
<dbReference type="InterPro" id="IPR000620">
    <property type="entry name" value="EamA_dom"/>
</dbReference>
<dbReference type="InterPro" id="IPR052756">
    <property type="entry name" value="Alkyne_AA_exporter"/>
</dbReference>
<dbReference type="RefSeq" id="WP_015716709.1">
    <property type="nucleotide sequence ID" value="NZ_DAHVNI010000012.1"/>
</dbReference>
<dbReference type="Proteomes" id="UP000287306">
    <property type="component" value="Unassembled WGS sequence"/>
</dbReference>
<dbReference type="Proteomes" id="UP000287467">
    <property type="component" value="Unassembled WGS sequence"/>
</dbReference>
<dbReference type="InterPro" id="IPR037185">
    <property type="entry name" value="EmrE-like"/>
</dbReference>
<evidence type="ECO:0000313" key="12">
    <source>
        <dbReference type="Proteomes" id="UP000286712"/>
    </source>
</evidence>
<evidence type="ECO:0000313" key="18">
    <source>
        <dbReference type="Proteomes" id="UP000288073"/>
    </source>
</evidence>
<comment type="caution">
    <text evidence="3">The sequence shown here is derived from an EMBL/GenBank/DDBJ whole genome shotgun (WGS) entry which is preliminary data.</text>
</comment>
<name>A0A0N0IQN9_THESC</name>
<dbReference type="PANTHER" id="PTHR12715:SF4">
    <property type="entry name" value="EAMA DOMAIN-CONTAINING PROTEIN"/>
    <property type="match status" value="1"/>
</dbReference>
<dbReference type="EMBL" id="PELZ01000439">
    <property type="protein sequence ID" value="RTH32624.1"/>
    <property type="molecule type" value="Genomic_DNA"/>
</dbReference>
<evidence type="ECO:0000313" key="5">
    <source>
        <dbReference type="EMBL" id="RTH21121.1"/>
    </source>
</evidence>
<dbReference type="Proteomes" id="UP000288073">
    <property type="component" value="Unassembled WGS sequence"/>
</dbReference>
<evidence type="ECO:0000256" key="1">
    <source>
        <dbReference type="SAM" id="Phobius"/>
    </source>
</evidence>
<evidence type="ECO:0000313" key="3">
    <source>
        <dbReference type="EMBL" id="KPD30703.1"/>
    </source>
</evidence>
<dbReference type="Proteomes" id="UP000287155">
    <property type="component" value="Unassembled WGS sequence"/>
</dbReference>
<evidence type="ECO:0000313" key="6">
    <source>
        <dbReference type="EMBL" id="RTH28484.1"/>
    </source>
</evidence>
<dbReference type="EMBL" id="PELV01000394">
    <property type="protein sequence ID" value="RTH14966.1"/>
    <property type="molecule type" value="Genomic_DNA"/>
</dbReference>